<evidence type="ECO:0000256" key="1">
    <source>
        <dbReference type="ARBA" id="ARBA00023015"/>
    </source>
</evidence>
<dbReference type="PANTHER" id="PTHR33154">
    <property type="entry name" value="TRANSCRIPTIONAL REGULATOR, ARSR FAMILY"/>
    <property type="match status" value="1"/>
</dbReference>
<evidence type="ECO:0000256" key="2">
    <source>
        <dbReference type="ARBA" id="ARBA00023125"/>
    </source>
</evidence>
<dbReference type="Proteomes" id="UP000244890">
    <property type="component" value="Chromosome"/>
</dbReference>
<dbReference type="GO" id="GO:0003700">
    <property type="term" value="F:DNA-binding transcription factor activity"/>
    <property type="evidence" value="ECO:0007669"/>
    <property type="project" value="InterPro"/>
</dbReference>
<dbReference type="GO" id="GO:0003677">
    <property type="term" value="F:DNA binding"/>
    <property type="evidence" value="ECO:0007669"/>
    <property type="project" value="UniProtKB-KW"/>
</dbReference>
<keyword evidence="2" id="KW-0238">DNA-binding</keyword>
<dbReference type="InterPro" id="IPR011991">
    <property type="entry name" value="ArsR-like_HTH"/>
</dbReference>
<dbReference type="AlphaFoldDB" id="A0A2U8FFQ8"/>
<gene>
    <name evidence="5" type="ORF">CDV25_06275</name>
</gene>
<dbReference type="InterPro" id="IPR051081">
    <property type="entry name" value="HTH_MetalResp_TranReg"/>
</dbReference>
<dbReference type="PANTHER" id="PTHR33154:SF18">
    <property type="entry name" value="ARSENICAL RESISTANCE OPERON REPRESSOR"/>
    <property type="match status" value="1"/>
</dbReference>
<dbReference type="KEGG" id="had:CDV25_06275"/>
<dbReference type="Gene3D" id="1.10.10.10">
    <property type="entry name" value="Winged helix-like DNA-binding domain superfamily/Winged helix DNA-binding domain"/>
    <property type="match status" value="1"/>
</dbReference>
<dbReference type="PROSITE" id="PS50987">
    <property type="entry name" value="HTH_ARSR_2"/>
    <property type="match status" value="1"/>
</dbReference>
<dbReference type="OrthoDB" id="9800238at2"/>
<evidence type="ECO:0000256" key="3">
    <source>
        <dbReference type="ARBA" id="ARBA00023163"/>
    </source>
</evidence>
<accession>A0A2U8FFQ8</accession>
<protein>
    <submittedName>
        <fullName evidence="5">Transcriptional regulator</fullName>
    </submittedName>
</protein>
<dbReference type="InterPro" id="IPR001845">
    <property type="entry name" value="HTH_ArsR_DNA-bd_dom"/>
</dbReference>
<proteinExistence type="predicted"/>
<reference evidence="5 6" key="1">
    <citation type="submission" date="2017-06" db="EMBL/GenBank/DDBJ databases">
        <title>Complete genome of Helicobacter apodemus.</title>
        <authorList>
            <person name="Cho S."/>
        </authorList>
    </citation>
    <scope>NUCLEOTIDE SEQUENCE [LARGE SCALE GENOMIC DNA]</scope>
    <source>
        <strain evidence="6">SNUVETPUB-15-01</strain>
    </source>
</reference>
<dbReference type="SUPFAM" id="SSF46785">
    <property type="entry name" value="Winged helix' DNA-binding domain"/>
    <property type="match status" value="1"/>
</dbReference>
<dbReference type="SMART" id="SM00418">
    <property type="entry name" value="HTH_ARSR"/>
    <property type="match status" value="1"/>
</dbReference>
<dbReference type="EMBL" id="CP021886">
    <property type="protein sequence ID" value="AWI35092.1"/>
    <property type="molecule type" value="Genomic_DNA"/>
</dbReference>
<sequence>MNKKFFFLRVTGAINDESRVKILAFLALHSKKQGMLCVCDLQESLEMIQSRLSRHLKILKDAGFLELQRQGVWAYYGIKKDLSNFCKESLKHIERLNLPLPELKRISLENKCPK</sequence>
<dbReference type="InterPro" id="IPR036388">
    <property type="entry name" value="WH-like_DNA-bd_sf"/>
</dbReference>
<keyword evidence="1" id="KW-0805">Transcription regulation</keyword>
<evidence type="ECO:0000313" key="5">
    <source>
        <dbReference type="EMBL" id="AWI35092.1"/>
    </source>
</evidence>
<feature type="domain" description="HTH arsR-type" evidence="4">
    <location>
        <begin position="1"/>
        <end position="97"/>
    </location>
</feature>
<organism evidence="5 6">
    <name type="scientific">Helicobacter apodemus</name>
    <dbReference type="NCBI Taxonomy" id="135569"/>
    <lineage>
        <taxon>Bacteria</taxon>
        <taxon>Pseudomonadati</taxon>
        <taxon>Campylobacterota</taxon>
        <taxon>Epsilonproteobacteria</taxon>
        <taxon>Campylobacterales</taxon>
        <taxon>Helicobacteraceae</taxon>
        <taxon>Helicobacter</taxon>
    </lineage>
</organism>
<dbReference type="CDD" id="cd00090">
    <property type="entry name" value="HTH_ARSR"/>
    <property type="match status" value="1"/>
</dbReference>
<keyword evidence="3" id="KW-0804">Transcription</keyword>
<evidence type="ECO:0000259" key="4">
    <source>
        <dbReference type="PROSITE" id="PS50987"/>
    </source>
</evidence>
<evidence type="ECO:0000313" key="6">
    <source>
        <dbReference type="Proteomes" id="UP000244890"/>
    </source>
</evidence>
<name>A0A2U8FFQ8_9HELI</name>
<dbReference type="PRINTS" id="PR00778">
    <property type="entry name" value="HTHARSR"/>
</dbReference>
<dbReference type="Pfam" id="PF01022">
    <property type="entry name" value="HTH_5"/>
    <property type="match status" value="1"/>
</dbReference>
<dbReference type="InterPro" id="IPR036390">
    <property type="entry name" value="WH_DNA-bd_sf"/>
</dbReference>
<dbReference type="NCBIfam" id="NF033788">
    <property type="entry name" value="HTH_metalloreg"/>
    <property type="match status" value="1"/>
</dbReference>